<keyword evidence="1" id="KW-0805">Transcription regulation</keyword>
<dbReference type="STRING" id="28136.SAMN02745202_00129"/>
<dbReference type="eggNOG" id="COG2169">
    <property type="taxonomic scope" value="Bacteria"/>
</dbReference>
<name>A0A1T4KNC4_9BACT</name>
<dbReference type="Pfam" id="PF12833">
    <property type="entry name" value="HTH_18"/>
    <property type="match status" value="1"/>
</dbReference>
<feature type="domain" description="HTH araC/xylS-type" evidence="4">
    <location>
        <begin position="192"/>
        <end position="290"/>
    </location>
</feature>
<evidence type="ECO:0000256" key="1">
    <source>
        <dbReference type="ARBA" id="ARBA00023015"/>
    </source>
</evidence>
<dbReference type="Proteomes" id="UP000190065">
    <property type="component" value="Unassembled WGS sequence"/>
</dbReference>
<dbReference type="InterPro" id="IPR018060">
    <property type="entry name" value="HTH_AraC"/>
</dbReference>
<dbReference type="Gene3D" id="1.10.10.60">
    <property type="entry name" value="Homeodomain-like"/>
    <property type="match status" value="1"/>
</dbReference>
<dbReference type="SUPFAM" id="SSF46689">
    <property type="entry name" value="Homeodomain-like"/>
    <property type="match status" value="1"/>
</dbReference>
<evidence type="ECO:0000313" key="6">
    <source>
        <dbReference type="Proteomes" id="UP000190065"/>
    </source>
</evidence>
<organism evidence="5 6">
    <name type="scientific">Segatella oulorum</name>
    <dbReference type="NCBI Taxonomy" id="28136"/>
    <lineage>
        <taxon>Bacteria</taxon>
        <taxon>Pseudomonadati</taxon>
        <taxon>Bacteroidota</taxon>
        <taxon>Bacteroidia</taxon>
        <taxon>Bacteroidales</taxon>
        <taxon>Prevotellaceae</taxon>
        <taxon>Segatella</taxon>
    </lineage>
</organism>
<dbReference type="PROSITE" id="PS01124">
    <property type="entry name" value="HTH_ARAC_FAMILY_2"/>
    <property type="match status" value="1"/>
</dbReference>
<dbReference type="PANTHER" id="PTHR43280:SF32">
    <property type="entry name" value="TRANSCRIPTIONAL REGULATORY PROTEIN"/>
    <property type="match status" value="1"/>
</dbReference>
<gene>
    <name evidence="5" type="ORF">SAMN02745202_00129</name>
</gene>
<reference evidence="5 6" key="1">
    <citation type="submission" date="2017-02" db="EMBL/GenBank/DDBJ databases">
        <authorList>
            <person name="Peterson S.W."/>
        </authorList>
    </citation>
    <scope>NUCLEOTIDE SEQUENCE [LARGE SCALE GENOMIC DNA]</scope>
    <source>
        <strain evidence="5 6">ATCC 43324</strain>
    </source>
</reference>
<keyword evidence="3" id="KW-0804">Transcription</keyword>
<dbReference type="InterPro" id="IPR009057">
    <property type="entry name" value="Homeodomain-like_sf"/>
</dbReference>
<dbReference type="AlphaFoldDB" id="A0A1T4KNC4"/>
<dbReference type="PANTHER" id="PTHR43280">
    <property type="entry name" value="ARAC-FAMILY TRANSCRIPTIONAL REGULATOR"/>
    <property type="match status" value="1"/>
</dbReference>
<dbReference type="GO" id="GO:0003700">
    <property type="term" value="F:DNA-binding transcription factor activity"/>
    <property type="evidence" value="ECO:0007669"/>
    <property type="project" value="InterPro"/>
</dbReference>
<evidence type="ECO:0000256" key="2">
    <source>
        <dbReference type="ARBA" id="ARBA00023125"/>
    </source>
</evidence>
<sequence>MLQNQDITIASTLELYGGSHIDKDLLLIEDIAKFSMPQVSRKVACLFIAVCRSGQFNYTLDTIPHEIEPNHIVIISPGQTLDYAKVGADSSAFGIMVSEDFFQEIVANIHELSSLFIFSKTHPVCKLQPNEIEKLENYFKVLQKMVDNTAHHFRIELVKSLLKTMIYDLGDTLFRIQSSDNRKQYRADKIFADYIALVEKNFKVQRRVSWYAQQLHITHKYLSESIKAASHRTPNEWIDYYVVMEIRVLLKTTAKSIKDITELLNFPNQSFLGKFFKEHVGMSPRQYRNQA</sequence>
<evidence type="ECO:0000256" key="3">
    <source>
        <dbReference type="ARBA" id="ARBA00023163"/>
    </source>
</evidence>
<dbReference type="SMART" id="SM00342">
    <property type="entry name" value="HTH_ARAC"/>
    <property type="match status" value="1"/>
</dbReference>
<evidence type="ECO:0000313" key="5">
    <source>
        <dbReference type="EMBL" id="SJZ43858.1"/>
    </source>
</evidence>
<evidence type="ECO:0000259" key="4">
    <source>
        <dbReference type="PROSITE" id="PS01124"/>
    </source>
</evidence>
<keyword evidence="2 5" id="KW-0238">DNA-binding</keyword>
<protein>
    <submittedName>
        <fullName evidence="5">AraC-type DNA-binding protein</fullName>
    </submittedName>
</protein>
<dbReference type="GO" id="GO:0043565">
    <property type="term" value="F:sequence-specific DNA binding"/>
    <property type="evidence" value="ECO:0007669"/>
    <property type="project" value="InterPro"/>
</dbReference>
<dbReference type="EMBL" id="FUXK01000001">
    <property type="protein sequence ID" value="SJZ43858.1"/>
    <property type="molecule type" value="Genomic_DNA"/>
</dbReference>
<proteinExistence type="predicted"/>
<dbReference type="RefSeq" id="WP_025069776.1">
    <property type="nucleotide sequence ID" value="NZ_FUXK01000001.1"/>
</dbReference>
<accession>A0A1T4KNC4</accession>